<dbReference type="OrthoDB" id="9781943at2"/>
<reference evidence="4 5" key="1">
    <citation type="submission" date="2011-04" db="EMBL/GenBank/DDBJ databases">
        <title>The complete genome of Thermodesulfobium narugense DSM 14796.</title>
        <authorList>
            <consortium name="US DOE Joint Genome Institute (JGI-PGF)"/>
            <person name="Lucas S."/>
            <person name="Han J."/>
            <person name="Lapidus A."/>
            <person name="Bruce D."/>
            <person name="Goodwin L."/>
            <person name="Pitluck S."/>
            <person name="Peters L."/>
            <person name="Kyrpides N."/>
            <person name="Mavromatis K."/>
            <person name="Pagani I."/>
            <person name="Ivanova N."/>
            <person name="Ovchinnikova G."/>
            <person name="Zhang X."/>
            <person name="Saunders L."/>
            <person name="Detter J.C."/>
            <person name="Tapia R."/>
            <person name="Han C."/>
            <person name="Land M."/>
            <person name="Hauser L."/>
            <person name="Markowitz V."/>
            <person name="Cheng J.-F."/>
            <person name="Hugenholtz P."/>
            <person name="Woyke T."/>
            <person name="Wu D."/>
            <person name="Spring S."/>
            <person name="Schroeder M."/>
            <person name="Brambilla E."/>
            <person name="Klenk H.-P."/>
            <person name="Eisen J.A."/>
        </authorList>
    </citation>
    <scope>NUCLEOTIDE SEQUENCE [LARGE SCALE GENOMIC DNA]</scope>
    <source>
        <strain evidence="4 5">DSM 14796</strain>
    </source>
</reference>
<dbReference type="InterPro" id="IPR005770">
    <property type="entry name" value="PhnD"/>
</dbReference>
<protein>
    <submittedName>
        <fullName evidence="4">Phosphonate ABC transporter, periplasmic phosphonate-binding protein</fullName>
    </submittedName>
</protein>
<dbReference type="Pfam" id="PF12974">
    <property type="entry name" value="Phosphonate-bd"/>
    <property type="match status" value="1"/>
</dbReference>
<dbReference type="STRING" id="747365.Thena_1562"/>
<dbReference type="GO" id="GO:0055085">
    <property type="term" value="P:transmembrane transport"/>
    <property type="evidence" value="ECO:0007669"/>
    <property type="project" value="InterPro"/>
</dbReference>
<name>M1E9F2_9BACT</name>
<sequence>MPSVTCWEKIKYPLCVKIIKKSGGITTFKKYKILILRYVIKNPYTILIASLTLISLIFLLIVIKTDFSLQPTSYINFSEKLSNSYLEQNKTNLLRVVVSSTLNPKETIYIYQPLLQYISKKTGLQSVLIQKRTNFEIKDLFNSKAVDIGIITASAYVLDEDQMDILAIPVINNDLTFSSVIVSNKENIKTFEDLRGKSIAFTDIASFSGYLIPLYYLKENNLDINYFSDHIFTFNSSDSIRALLDDIVDAAALNSKFFRTYVKENPEKAKNLHIVWQSPIRIGNPPIVARKNINPIIEKRVKDALINMSNDPEGQKILKTLGYDSFSQPQPTLYLPIKIILKKLEQ</sequence>
<gene>
    <name evidence="4" type="ORF">Thena_1562</name>
</gene>
<dbReference type="Gene3D" id="3.40.190.10">
    <property type="entry name" value="Periplasmic binding protein-like II"/>
    <property type="match status" value="2"/>
</dbReference>
<keyword evidence="2" id="KW-0732">Signal</keyword>
<dbReference type="PANTHER" id="PTHR35841:SF1">
    <property type="entry name" value="PHOSPHONATES-BINDING PERIPLASMIC PROTEIN"/>
    <property type="match status" value="1"/>
</dbReference>
<evidence type="ECO:0000256" key="3">
    <source>
        <dbReference type="SAM" id="Phobius"/>
    </source>
</evidence>
<comment type="similarity">
    <text evidence="1">Belongs to the phosphate/phosphite/phosphonate binding protein family.</text>
</comment>
<dbReference type="AlphaFoldDB" id="M1E9F2"/>
<dbReference type="PANTHER" id="PTHR35841">
    <property type="entry name" value="PHOSPHONATES-BINDING PERIPLASMIC PROTEIN"/>
    <property type="match status" value="1"/>
</dbReference>
<dbReference type="Proteomes" id="UP000011765">
    <property type="component" value="Chromosome"/>
</dbReference>
<evidence type="ECO:0000313" key="5">
    <source>
        <dbReference type="Proteomes" id="UP000011765"/>
    </source>
</evidence>
<dbReference type="KEGG" id="tnr:Thena_1562"/>
<organism evidence="4 5">
    <name type="scientific">Thermodesulfobium narugense DSM 14796</name>
    <dbReference type="NCBI Taxonomy" id="747365"/>
    <lineage>
        <taxon>Bacteria</taxon>
        <taxon>Pseudomonadati</taxon>
        <taxon>Thermodesulfobiota</taxon>
        <taxon>Thermodesulfobiia</taxon>
        <taxon>Thermodesulfobiales</taxon>
        <taxon>Thermodesulfobiaceae</taxon>
        <taxon>Thermodesulfobium</taxon>
    </lineage>
</organism>
<evidence type="ECO:0000256" key="2">
    <source>
        <dbReference type="ARBA" id="ARBA00022729"/>
    </source>
</evidence>
<dbReference type="SUPFAM" id="SSF53850">
    <property type="entry name" value="Periplasmic binding protein-like II"/>
    <property type="match status" value="1"/>
</dbReference>
<evidence type="ECO:0000256" key="1">
    <source>
        <dbReference type="ARBA" id="ARBA00007162"/>
    </source>
</evidence>
<keyword evidence="3" id="KW-0472">Membrane</keyword>
<evidence type="ECO:0000313" key="4">
    <source>
        <dbReference type="EMBL" id="AEE15174.1"/>
    </source>
</evidence>
<accession>M1E9F2</accession>
<dbReference type="EMBL" id="CP002690">
    <property type="protein sequence ID" value="AEE15174.1"/>
    <property type="molecule type" value="Genomic_DNA"/>
</dbReference>
<feature type="transmembrane region" description="Helical" evidence="3">
    <location>
        <begin position="44"/>
        <end position="63"/>
    </location>
</feature>
<dbReference type="NCBIfam" id="TIGR01098">
    <property type="entry name" value="3A0109s03R"/>
    <property type="match status" value="1"/>
</dbReference>
<dbReference type="GO" id="GO:0043190">
    <property type="term" value="C:ATP-binding cassette (ABC) transporter complex"/>
    <property type="evidence" value="ECO:0007669"/>
    <property type="project" value="InterPro"/>
</dbReference>
<keyword evidence="3" id="KW-1133">Transmembrane helix</keyword>
<keyword evidence="3" id="KW-0812">Transmembrane</keyword>
<keyword evidence="5" id="KW-1185">Reference proteome</keyword>
<proteinExistence type="inferred from homology"/>
<dbReference type="HOGENOM" id="CLU_051472_4_0_9"/>
<dbReference type="eggNOG" id="COG3221">
    <property type="taxonomic scope" value="Bacteria"/>
</dbReference>